<evidence type="ECO:0000313" key="1">
    <source>
        <dbReference type="EMBL" id="RUP44605.1"/>
    </source>
</evidence>
<reference evidence="1 2" key="1">
    <citation type="journal article" date="2018" name="New Phytol.">
        <title>Phylogenomics of Endogonaceae and evolution of mycorrhizas within Mucoromycota.</title>
        <authorList>
            <person name="Chang Y."/>
            <person name="Desiro A."/>
            <person name="Na H."/>
            <person name="Sandor L."/>
            <person name="Lipzen A."/>
            <person name="Clum A."/>
            <person name="Barry K."/>
            <person name="Grigoriev I.V."/>
            <person name="Martin F.M."/>
            <person name="Stajich J.E."/>
            <person name="Smith M.E."/>
            <person name="Bonito G."/>
            <person name="Spatafora J.W."/>
        </authorList>
    </citation>
    <scope>NUCLEOTIDE SEQUENCE [LARGE SCALE GENOMIC DNA]</scope>
    <source>
        <strain evidence="1 2">GMNB39</strain>
    </source>
</reference>
<accession>A0A433D191</accession>
<dbReference type="InterPro" id="IPR004344">
    <property type="entry name" value="TTL/TTLL_fam"/>
</dbReference>
<proteinExistence type="predicted"/>
<protein>
    <submittedName>
        <fullName evidence="1">Uncharacterized protein</fullName>
    </submittedName>
</protein>
<dbReference type="InterPro" id="IPR027749">
    <property type="entry name" value="TTLL12"/>
</dbReference>
<dbReference type="Gene3D" id="3.30.470.20">
    <property type="entry name" value="ATP-grasp fold, B domain"/>
    <property type="match status" value="1"/>
</dbReference>
<dbReference type="PANTHER" id="PTHR46088">
    <property type="entry name" value="TUBULIN--TYROSINE LIGASE-LIKE PROTEIN 12"/>
    <property type="match status" value="1"/>
</dbReference>
<dbReference type="EMBL" id="RBNI01008630">
    <property type="protein sequence ID" value="RUP44605.1"/>
    <property type="molecule type" value="Genomic_DNA"/>
</dbReference>
<dbReference type="Proteomes" id="UP000268093">
    <property type="component" value="Unassembled WGS sequence"/>
</dbReference>
<gene>
    <name evidence="1" type="ORF">BC936DRAFT_149229</name>
</gene>
<keyword evidence="2" id="KW-1185">Reference proteome</keyword>
<dbReference type="OrthoDB" id="202825at2759"/>
<comment type="caution">
    <text evidence="1">The sequence shown here is derived from an EMBL/GenBank/DDBJ whole genome shotgun (WGS) entry which is preliminary data.</text>
</comment>
<dbReference type="AlphaFoldDB" id="A0A433D191"/>
<sequence>MCGRRCEEVGRCGRAVEAGGDGAEDRAEMWGNRRLYYSGLGKCSDAEARCRVHHFSSPDIERPYLISGKKLDLRVLAVVRSLEPLQIYLLQEDPFYARCANKEYGLGRFDDFERHFTTSCPLVIILSLFPRSYILHPQISSLLP</sequence>
<evidence type="ECO:0000313" key="2">
    <source>
        <dbReference type="Proteomes" id="UP000268093"/>
    </source>
</evidence>
<dbReference type="Pfam" id="PF03133">
    <property type="entry name" value="TTL"/>
    <property type="match status" value="1"/>
</dbReference>
<organism evidence="1 2">
    <name type="scientific">Jimgerdemannia flammicorona</name>
    <dbReference type="NCBI Taxonomy" id="994334"/>
    <lineage>
        <taxon>Eukaryota</taxon>
        <taxon>Fungi</taxon>
        <taxon>Fungi incertae sedis</taxon>
        <taxon>Mucoromycota</taxon>
        <taxon>Mucoromycotina</taxon>
        <taxon>Endogonomycetes</taxon>
        <taxon>Endogonales</taxon>
        <taxon>Endogonaceae</taxon>
        <taxon>Jimgerdemannia</taxon>
    </lineage>
</organism>
<dbReference type="PANTHER" id="PTHR46088:SF1">
    <property type="entry name" value="TUBULIN--TYROSINE LIGASE-LIKE PROTEIN 12"/>
    <property type="match status" value="1"/>
</dbReference>
<dbReference type="GO" id="GO:0005737">
    <property type="term" value="C:cytoplasm"/>
    <property type="evidence" value="ECO:0007669"/>
    <property type="project" value="TreeGrafter"/>
</dbReference>
<name>A0A433D191_9FUNG</name>